<keyword evidence="1" id="KW-1133">Transmembrane helix</keyword>
<keyword evidence="3" id="KW-1185">Reference proteome</keyword>
<reference evidence="2" key="1">
    <citation type="submission" date="2021-11" db="EMBL/GenBank/DDBJ databases">
        <title>Genome sequence.</title>
        <authorList>
            <person name="Sun Q."/>
        </authorList>
    </citation>
    <scope>NUCLEOTIDE SEQUENCE</scope>
    <source>
        <strain evidence="2">JC732</strain>
    </source>
</reference>
<evidence type="ECO:0000313" key="2">
    <source>
        <dbReference type="EMBL" id="MCC9630022.1"/>
    </source>
</evidence>
<name>A0A9X1MQ87_9BACT</name>
<dbReference type="AlphaFoldDB" id="A0A9X1MQ87"/>
<proteinExistence type="predicted"/>
<dbReference type="EMBL" id="JAJKFT010000010">
    <property type="protein sequence ID" value="MCC9630022.1"/>
    <property type="molecule type" value="Genomic_DNA"/>
</dbReference>
<dbReference type="Proteomes" id="UP001139103">
    <property type="component" value="Unassembled WGS sequence"/>
</dbReference>
<evidence type="ECO:0000256" key="1">
    <source>
        <dbReference type="SAM" id="Phobius"/>
    </source>
</evidence>
<sequence length="107" mass="11362">MIALIAVALAIGRFIGLKGSLAFICVSGFVVPALVGNLWIRAALAFGLTGIAIFALHALLAEDGARSLSQMLYSPIRLTLFVGVGALLFSSRLRWGYCHPTGFSRPK</sequence>
<gene>
    <name evidence="2" type="ORF">LOC68_16645</name>
</gene>
<dbReference type="RefSeq" id="WP_230220804.1">
    <property type="nucleotide sequence ID" value="NZ_JAJKFT010000010.1"/>
</dbReference>
<accession>A0A9X1MQ87</accession>
<feature type="transmembrane region" description="Helical" evidence="1">
    <location>
        <begin position="38"/>
        <end position="60"/>
    </location>
</feature>
<keyword evidence="1" id="KW-0472">Membrane</keyword>
<feature type="transmembrane region" description="Helical" evidence="1">
    <location>
        <begin position="72"/>
        <end position="90"/>
    </location>
</feature>
<organism evidence="2 3">
    <name type="scientific">Blastopirellula sediminis</name>
    <dbReference type="NCBI Taxonomy" id="2894196"/>
    <lineage>
        <taxon>Bacteria</taxon>
        <taxon>Pseudomonadati</taxon>
        <taxon>Planctomycetota</taxon>
        <taxon>Planctomycetia</taxon>
        <taxon>Pirellulales</taxon>
        <taxon>Pirellulaceae</taxon>
        <taxon>Blastopirellula</taxon>
    </lineage>
</organism>
<protein>
    <submittedName>
        <fullName evidence="2">Uncharacterized protein</fullName>
    </submittedName>
</protein>
<evidence type="ECO:0000313" key="3">
    <source>
        <dbReference type="Proteomes" id="UP001139103"/>
    </source>
</evidence>
<comment type="caution">
    <text evidence="2">The sequence shown here is derived from an EMBL/GenBank/DDBJ whole genome shotgun (WGS) entry which is preliminary data.</text>
</comment>
<keyword evidence="1" id="KW-0812">Transmembrane</keyword>